<dbReference type="EMBL" id="JBHTHX010000112">
    <property type="protein sequence ID" value="MFD0884085.1"/>
    <property type="molecule type" value="Genomic_DNA"/>
</dbReference>
<accession>A0ABW3DJK1</accession>
<sequence>MNRPTVGGSWLTISDILTDLDVPEHEWREWQAAGQTPLSVVSTDGTERIRLAHYERWLDSLADDSTEEDE</sequence>
<gene>
    <name evidence="1" type="ORF">ACFQ08_05905</name>
</gene>
<evidence type="ECO:0008006" key="3">
    <source>
        <dbReference type="Google" id="ProtNLM"/>
    </source>
</evidence>
<protein>
    <recommendedName>
        <fullName evidence="3">Excisionase</fullName>
    </recommendedName>
</protein>
<dbReference type="Proteomes" id="UP001597024">
    <property type="component" value="Unassembled WGS sequence"/>
</dbReference>
<name>A0ABW3DJK1_9ACTN</name>
<evidence type="ECO:0000313" key="2">
    <source>
        <dbReference type="Proteomes" id="UP001597024"/>
    </source>
</evidence>
<evidence type="ECO:0000313" key="1">
    <source>
        <dbReference type="EMBL" id="MFD0884085.1"/>
    </source>
</evidence>
<proteinExistence type="predicted"/>
<reference evidence="2" key="1">
    <citation type="journal article" date="2019" name="Int. J. Syst. Evol. Microbiol.">
        <title>The Global Catalogue of Microorganisms (GCM) 10K type strain sequencing project: providing services to taxonomists for standard genome sequencing and annotation.</title>
        <authorList>
            <consortium name="The Broad Institute Genomics Platform"/>
            <consortium name="The Broad Institute Genome Sequencing Center for Infectious Disease"/>
            <person name="Wu L."/>
            <person name="Ma J."/>
        </authorList>
    </citation>
    <scope>NUCLEOTIDE SEQUENCE [LARGE SCALE GENOMIC DNA]</scope>
    <source>
        <strain evidence="2">CCUG 62974</strain>
    </source>
</reference>
<comment type="caution">
    <text evidence="1">The sequence shown here is derived from an EMBL/GenBank/DDBJ whole genome shotgun (WGS) entry which is preliminary data.</text>
</comment>
<organism evidence="1 2">
    <name type="scientific">Streptosporangium algeriense</name>
    <dbReference type="NCBI Taxonomy" id="1682748"/>
    <lineage>
        <taxon>Bacteria</taxon>
        <taxon>Bacillati</taxon>
        <taxon>Actinomycetota</taxon>
        <taxon>Actinomycetes</taxon>
        <taxon>Streptosporangiales</taxon>
        <taxon>Streptosporangiaceae</taxon>
        <taxon>Streptosporangium</taxon>
    </lineage>
</organism>
<keyword evidence="2" id="KW-1185">Reference proteome</keyword>